<dbReference type="GO" id="GO:0005886">
    <property type="term" value="C:plasma membrane"/>
    <property type="evidence" value="ECO:0007669"/>
    <property type="project" value="UniProtKB-SubCell"/>
</dbReference>
<organism evidence="9 10">
    <name type="scientific">Candidatus Dojkabacteria bacterium</name>
    <dbReference type="NCBI Taxonomy" id="2099670"/>
    <lineage>
        <taxon>Bacteria</taxon>
        <taxon>Candidatus Dojkabacteria</taxon>
    </lineage>
</organism>
<evidence type="ECO:0000256" key="6">
    <source>
        <dbReference type="ARBA" id="ARBA00023136"/>
    </source>
</evidence>
<feature type="non-terminal residue" evidence="9">
    <location>
        <position position="1"/>
    </location>
</feature>
<feature type="transmembrane region" description="Helical" evidence="8">
    <location>
        <begin position="150"/>
        <end position="170"/>
    </location>
</feature>
<dbReference type="PANTHER" id="PTHR22926:SF3">
    <property type="entry name" value="UNDECAPRENYL-PHOSPHATE ALPHA-N-ACETYLGLUCOSAMINYL 1-PHOSPHATE TRANSFERASE"/>
    <property type="match status" value="1"/>
</dbReference>
<reference evidence="9" key="2">
    <citation type="journal article" date="2021" name="Microbiome">
        <title>Successional dynamics and alternative stable states in a saline activated sludge microbial community over 9 years.</title>
        <authorList>
            <person name="Wang Y."/>
            <person name="Ye J."/>
            <person name="Ju F."/>
            <person name="Liu L."/>
            <person name="Boyd J.A."/>
            <person name="Deng Y."/>
            <person name="Parks D.H."/>
            <person name="Jiang X."/>
            <person name="Yin X."/>
            <person name="Woodcroft B.J."/>
            <person name="Tyson G.W."/>
            <person name="Hugenholtz P."/>
            <person name="Polz M.F."/>
            <person name="Zhang T."/>
        </authorList>
    </citation>
    <scope>NUCLEOTIDE SEQUENCE</scope>
    <source>
        <strain evidence="9">HKST-UBA10</strain>
    </source>
</reference>
<keyword evidence="5 8" id="KW-1133">Transmembrane helix</keyword>
<dbReference type="PANTHER" id="PTHR22926">
    <property type="entry name" value="PHOSPHO-N-ACETYLMURAMOYL-PENTAPEPTIDE-TRANSFERASE"/>
    <property type="match status" value="1"/>
</dbReference>
<feature type="transmembrane region" description="Helical" evidence="8">
    <location>
        <begin position="125"/>
        <end position="144"/>
    </location>
</feature>
<comment type="caution">
    <text evidence="9">The sequence shown here is derived from an EMBL/GenBank/DDBJ whole genome shotgun (WGS) entry which is preliminary data.</text>
</comment>
<dbReference type="Pfam" id="PF00953">
    <property type="entry name" value="Glycos_transf_4"/>
    <property type="match status" value="1"/>
</dbReference>
<evidence type="ECO:0000256" key="8">
    <source>
        <dbReference type="SAM" id="Phobius"/>
    </source>
</evidence>
<dbReference type="GO" id="GO:0009103">
    <property type="term" value="P:lipopolysaccharide biosynthetic process"/>
    <property type="evidence" value="ECO:0007669"/>
    <property type="project" value="TreeGrafter"/>
</dbReference>
<keyword evidence="2" id="KW-1003">Cell membrane</keyword>
<gene>
    <name evidence="9" type="ORF">KC660_03110</name>
</gene>
<keyword evidence="3" id="KW-0808">Transferase</keyword>
<sequence length="202" mass="22083">VSAIAALAMMFIGVELGEPEVAILAAIFAGSMLGFLPFNFFPAKIFSGGGAPIYGFILATLAILGSSKFATALIVLAIPLADMIWVLGNRIVKHKTINIFKLFSISDKTHLHHRLFDLGFSVKQVAYIEYLFVGIFAAIALFTADLEKVGIVAVIGTIMLAFFFVINTWIKRGKKLSRSQPQEVIPPTRTQGKKSPEDRFAY</sequence>
<comment type="subcellular location">
    <subcellularLocation>
        <location evidence="1">Cell membrane</location>
        <topology evidence="1">Multi-pass membrane protein</topology>
    </subcellularLocation>
</comment>
<evidence type="ECO:0000256" key="1">
    <source>
        <dbReference type="ARBA" id="ARBA00004651"/>
    </source>
</evidence>
<evidence type="ECO:0000256" key="7">
    <source>
        <dbReference type="SAM" id="MobiDB-lite"/>
    </source>
</evidence>
<evidence type="ECO:0000256" key="3">
    <source>
        <dbReference type="ARBA" id="ARBA00022679"/>
    </source>
</evidence>
<evidence type="ECO:0000256" key="5">
    <source>
        <dbReference type="ARBA" id="ARBA00022989"/>
    </source>
</evidence>
<dbReference type="GO" id="GO:0071555">
    <property type="term" value="P:cell wall organization"/>
    <property type="evidence" value="ECO:0007669"/>
    <property type="project" value="TreeGrafter"/>
</dbReference>
<evidence type="ECO:0000256" key="2">
    <source>
        <dbReference type="ARBA" id="ARBA00022475"/>
    </source>
</evidence>
<evidence type="ECO:0000313" key="10">
    <source>
        <dbReference type="Proteomes" id="UP000782843"/>
    </source>
</evidence>
<keyword evidence="6 8" id="KW-0472">Membrane</keyword>
<protein>
    <recommendedName>
        <fullName evidence="11">Undecaprenyl/decaprenyl-phosphate alpha-N-acetylglucosaminyl 1-phosphate transferase</fullName>
    </recommendedName>
</protein>
<feature type="transmembrane region" description="Helical" evidence="8">
    <location>
        <begin position="45"/>
        <end position="63"/>
    </location>
</feature>
<dbReference type="CDD" id="cd06853">
    <property type="entry name" value="GT_WecA_like"/>
    <property type="match status" value="1"/>
</dbReference>
<feature type="transmembrane region" description="Helical" evidence="8">
    <location>
        <begin position="69"/>
        <end position="88"/>
    </location>
</feature>
<proteinExistence type="predicted"/>
<accession>A0A955L3Z2</accession>
<reference evidence="9" key="1">
    <citation type="submission" date="2020-04" db="EMBL/GenBank/DDBJ databases">
        <authorList>
            <person name="Zhang T."/>
        </authorList>
    </citation>
    <scope>NUCLEOTIDE SEQUENCE</scope>
    <source>
        <strain evidence="9">HKST-UBA10</strain>
    </source>
</reference>
<evidence type="ECO:0008006" key="11">
    <source>
        <dbReference type="Google" id="ProtNLM"/>
    </source>
</evidence>
<dbReference type="GO" id="GO:0044038">
    <property type="term" value="P:cell wall macromolecule biosynthetic process"/>
    <property type="evidence" value="ECO:0007669"/>
    <property type="project" value="TreeGrafter"/>
</dbReference>
<feature type="region of interest" description="Disordered" evidence="7">
    <location>
        <begin position="180"/>
        <end position="202"/>
    </location>
</feature>
<dbReference type="InterPro" id="IPR000715">
    <property type="entry name" value="Glycosyl_transferase_4"/>
</dbReference>
<dbReference type="EMBL" id="JAGQLG010000120">
    <property type="protein sequence ID" value="MCA9382368.1"/>
    <property type="molecule type" value="Genomic_DNA"/>
</dbReference>
<feature type="transmembrane region" description="Helical" evidence="8">
    <location>
        <begin position="21"/>
        <end position="38"/>
    </location>
</feature>
<dbReference type="GO" id="GO:0016780">
    <property type="term" value="F:phosphotransferase activity, for other substituted phosphate groups"/>
    <property type="evidence" value="ECO:0007669"/>
    <property type="project" value="InterPro"/>
</dbReference>
<keyword evidence="4 8" id="KW-0812">Transmembrane</keyword>
<evidence type="ECO:0000313" key="9">
    <source>
        <dbReference type="EMBL" id="MCA9382368.1"/>
    </source>
</evidence>
<evidence type="ECO:0000256" key="4">
    <source>
        <dbReference type="ARBA" id="ARBA00022692"/>
    </source>
</evidence>
<dbReference type="AlphaFoldDB" id="A0A955L3Z2"/>
<name>A0A955L3Z2_9BACT</name>
<dbReference type="Proteomes" id="UP000782843">
    <property type="component" value="Unassembled WGS sequence"/>
</dbReference>